<evidence type="ECO:0000313" key="2">
    <source>
        <dbReference type="Proteomes" id="UP001054837"/>
    </source>
</evidence>
<protein>
    <submittedName>
        <fullName evidence="1">Uncharacterized protein</fullName>
    </submittedName>
</protein>
<accession>A0AAV4VZG7</accession>
<reference evidence="1 2" key="1">
    <citation type="submission" date="2021-06" db="EMBL/GenBank/DDBJ databases">
        <title>Caerostris darwini draft genome.</title>
        <authorList>
            <person name="Kono N."/>
            <person name="Arakawa K."/>
        </authorList>
    </citation>
    <scope>NUCLEOTIDE SEQUENCE [LARGE SCALE GENOMIC DNA]</scope>
</reference>
<sequence>MSSIEDNCWKSGVKTLNSKLQGGVGSSKFRKRERRDARLKNFGSNLVNGECLKVTSLSTSISKDLLLFFQSFYFPRDDGNKVLSVFLRWISADISAKVLL</sequence>
<dbReference type="AlphaFoldDB" id="A0AAV4VZG7"/>
<gene>
    <name evidence="1" type="ORF">CDAR_236921</name>
</gene>
<evidence type="ECO:0000313" key="1">
    <source>
        <dbReference type="EMBL" id="GIY75782.1"/>
    </source>
</evidence>
<name>A0AAV4VZG7_9ARAC</name>
<proteinExistence type="predicted"/>
<dbReference type="EMBL" id="BPLQ01013885">
    <property type="protein sequence ID" value="GIY75782.1"/>
    <property type="molecule type" value="Genomic_DNA"/>
</dbReference>
<comment type="caution">
    <text evidence="1">The sequence shown here is derived from an EMBL/GenBank/DDBJ whole genome shotgun (WGS) entry which is preliminary data.</text>
</comment>
<keyword evidence="2" id="KW-1185">Reference proteome</keyword>
<dbReference type="Proteomes" id="UP001054837">
    <property type="component" value="Unassembled WGS sequence"/>
</dbReference>
<organism evidence="1 2">
    <name type="scientific">Caerostris darwini</name>
    <dbReference type="NCBI Taxonomy" id="1538125"/>
    <lineage>
        <taxon>Eukaryota</taxon>
        <taxon>Metazoa</taxon>
        <taxon>Ecdysozoa</taxon>
        <taxon>Arthropoda</taxon>
        <taxon>Chelicerata</taxon>
        <taxon>Arachnida</taxon>
        <taxon>Araneae</taxon>
        <taxon>Araneomorphae</taxon>
        <taxon>Entelegynae</taxon>
        <taxon>Araneoidea</taxon>
        <taxon>Araneidae</taxon>
        <taxon>Caerostris</taxon>
    </lineage>
</organism>